<evidence type="ECO:0000256" key="1">
    <source>
        <dbReference type="SAM" id="SignalP"/>
    </source>
</evidence>
<feature type="signal peptide" evidence="1">
    <location>
        <begin position="1"/>
        <end position="20"/>
    </location>
</feature>
<dbReference type="OrthoDB" id="2236777at2759"/>
<dbReference type="EMBL" id="LN734142">
    <property type="protein sequence ID" value="CEP19897.1"/>
    <property type="molecule type" value="Genomic_DNA"/>
</dbReference>
<reference evidence="2 3" key="1">
    <citation type="submission" date="2014-09" db="EMBL/GenBank/DDBJ databases">
        <authorList>
            <person name="Ellenberger Sabrina"/>
        </authorList>
    </citation>
    <scope>NUCLEOTIDE SEQUENCE [LARGE SCALE GENOMIC DNA]</scope>
    <source>
        <strain evidence="2 3">CBS 412.66</strain>
    </source>
</reference>
<name>A0A0B7NR02_9FUNG</name>
<sequence length="236" mass="25637">MIKLFIWHLIVIALLSFATAAPTITKERVQKHAHTARAEVIDSIMLTVAEEAGKANGASVTNELGAIFKFIAGNHPASINAVNAIVQLSRNPQAKVDVNLGQTIFGKYPEYKAVAKQLEKLVKSSASSKAVAAFIPIALAQPEHTRLDDAEKYVREATKDKNAKPADVANSLYKQQQKQPLNFVTKANTKWVVDGSIAAMLAASGGDMIDISTFNEHLKKSHNSYLKDSNNVVIVF</sequence>
<gene>
    <name evidence="2" type="primary">PARPA_14216.1 scaffold 48842</name>
</gene>
<evidence type="ECO:0000313" key="3">
    <source>
        <dbReference type="Proteomes" id="UP000054107"/>
    </source>
</evidence>
<keyword evidence="3" id="KW-1185">Reference proteome</keyword>
<proteinExistence type="predicted"/>
<protein>
    <submittedName>
        <fullName evidence="2">Uncharacterized protein</fullName>
    </submittedName>
</protein>
<organism evidence="2 3">
    <name type="scientific">Parasitella parasitica</name>
    <dbReference type="NCBI Taxonomy" id="35722"/>
    <lineage>
        <taxon>Eukaryota</taxon>
        <taxon>Fungi</taxon>
        <taxon>Fungi incertae sedis</taxon>
        <taxon>Mucoromycota</taxon>
        <taxon>Mucoromycotina</taxon>
        <taxon>Mucoromycetes</taxon>
        <taxon>Mucorales</taxon>
        <taxon>Mucorineae</taxon>
        <taxon>Mucoraceae</taxon>
        <taxon>Parasitella</taxon>
    </lineage>
</organism>
<dbReference type="AlphaFoldDB" id="A0A0B7NR02"/>
<dbReference type="Proteomes" id="UP000054107">
    <property type="component" value="Unassembled WGS sequence"/>
</dbReference>
<evidence type="ECO:0000313" key="2">
    <source>
        <dbReference type="EMBL" id="CEP19897.1"/>
    </source>
</evidence>
<keyword evidence="1" id="KW-0732">Signal</keyword>
<accession>A0A0B7NR02</accession>
<feature type="chain" id="PRO_5002138309" evidence="1">
    <location>
        <begin position="21"/>
        <end position="236"/>
    </location>
</feature>